<protein>
    <submittedName>
        <fullName evidence="2">Uncharacterized protein</fullName>
    </submittedName>
</protein>
<proteinExistence type="predicted"/>
<accession>A0ABD0XVQ7</accession>
<name>A0ABD0XVQ7_9HEMI</name>
<sequence length="151" mass="17000">MFSRPRHGHVEDVRLAPEVGQETGNTPMNPRRRKRGPVNNIVYFDWGILVYVVWYDCRVGGGGVSGVVAELHARVPVPGRTSYRFLPRRDTPSCRRLCNSLDTLVYCGGYICVFGHAYGRRFVEKTAYSYSPSSWDSALRSYLEIGGPVGR</sequence>
<feature type="region of interest" description="Disordered" evidence="1">
    <location>
        <begin position="1"/>
        <end position="32"/>
    </location>
</feature>
<evidence type="ECO:0000313" key="2">
    <source>
        <dbReference type="EMBL" id="KAL1115356.1"/>
    </source>
</evidence>
<evidence type="ECO:0000313" key="3">
    <source>
        <dbReference type="Proteomes" id="UP001558652"/>
    </source>
</evidence>
<keyword evidence="3" id="KW-1185">Reference proteome</keyword>
<dbReference type="EMBL" id="JBFDAA010000020">
    <property type="protein sequence ID" value="KAL1115356.1"/>
    <property type="molecule type" value="Genomic_DNA"/>
</dbReference>
<dbReference type="AlphaFoldDB" id="A0ABD0XVQ7"/>
<comment type="caution">
    <text evidence="2">The sequence shown here is derived from an EMBL/GenBank/DDBJ whole genome shotgun (WGS) entry which is preliminary data.</text>
</comment>
<organism evidence="2 3">
    <name type="scientific">Ranatra chinensis</name>
    <dbReference type="NCBI Taxonomy" id="642074"/>
    <lineage>
        <taxon>Eukaryota</taxon>
        <taxon>Metazoa</taxon>
        <taxon>Ecdysozoa</taxon>
        <taxon>Arthropoda</taxon>
        <taxon>Hexapoda</taxon>
        <taxon>Insecta</taxon>
        <taxon>Pterygota</taxon>
        <taxon>Neoptera</taxon>
        <taxon>Paraneoptera</taxon>
        <taxon>Hemiptera</taxon>
        <taxon>Heteroptera</taxon>
        <taxon>Panheteroptera</taxon>
        <taxon>Nepomorpha</taxon>
        <taxon>Nepidae</taxon>
        <taxon>Ranatrinae</taxon>
        <taxon>Ranatra</taxon>
    </lineage>
</organism>
<reference evidence="2 3" key="1">
    <citation type="submission" date="2024-07" db="EMBL/GenBank/DDBJ databases">
        <title>Chromosome-level genome assembly of the water stick insect Ranatra chinensis (Heteroptera: Nepidae).</title>
        <authorList>
            <person name="Liu X."/>
        </authorList>
    </citation>
    <scope>NUCLEOTIDE SEQUENCE [LARGE SCALE GENOMIC DNA]</scope>
    <source>
        <strain evidence="2">Cailab_2021Rc</strain>
        <tissue evidence="2">Muscle</tissue>
    </source>
</reference>
<gene>
    <name evidence="2" type="ORF">AAG570_007386</name>
</gene>
<evidence type="ECO:0000256" key="1">
    <source>
        <dbReference type="SAM" id="MobiDB-lite"/>
    </source>
</evidence>
<dbReference type="Proteomes" id="UP001558652">
    <property type="component" value="Unassembled WGS sequence"/>
</dbReference>